<feature type="transmembrane region" description="Helical" evidence="12">
    <location>
        <begin position="142"/>
        <end position="160"/>
    </location>
</feature>
<feature type="chain" id="PRO_5032637246" description="Phytocyanin domain-containing protein" evidence="13">
    <location>
        <begin position="29"/>
        <end position="161"/>
    </location>
</feature>
<organism evidence="15 16">
    <name type="scientific">Colocasia esculenta</name>
    <name type="common">Wild taro</name>
    <name type="synonym">Arum esculentum</name>
    <dbReference type="NCBI Taxonomy" id="4460"/>
    <lineage>
        <taxon>Eukaryota</taxon>
        <taxon>Viridiplantae</taxon>
        <taxon>Streptophyta</taxon>
        <taxon>Embryophyta</taxon>
        <taxon>Tracheophyta</taxon>
        <taxon>Spermatophyta</taxon>
        <taxon>Magnoliopsida</taxon>
        <taxon>Liliopsida</taxon>
        <taxon>Araceae</taxon>
        <taxon>Aroideae</taxon>
        <taxon>Colocasieae</taxon>
        <taxon>Colocasia</taxon>
    </lineage>
</organism>
<keyword evidence="5 13" id="KW-0732">Signal</keyword>
<evidence type="ECO:0000256" key="9">
    <source>
        <dbReference type="ARBA" id="ARBA00023136"/>
    </source>
</evidence>
<accession>A0A843TTX0</accession>
<dbReference type="OrthoDB" id="784190at2759"/>
<evidence type="ECO:0000256" key="8">
    <source>
        <dbReference type="ARBA" id="ARBA00023008"/>
    </source>
</evidence>
<proteinExistence type="predicted"/>
<comment type="caution">
    <text evidence="15">The sequence shown here is derived from an EMBL/GenBank/DDBJ whole genome shotgun (WGS) entry which is preliminary data.</text>
</comment>
<dbReference type="PANTHER" id="PTHR33021:SF408">
    <property type="entry name" value="PHYTOCYANIN DOMAIN-CONTAINING PROTEIN"/>
    <property type="match status" value="1"/>
</dbReference>
<dbReference type="PROSITE" id="PS51485">
    <property type="entry name" value="PHYTOCYANIN"/>
    <property type="match status" value="1"/>
</dbReference>
<dbReference type="EMBL" id="NMUH01000216">
    <property type="protein sequence ID" value="MQL74621.1"/>
    <property type="molecule type" value="Genomic_DNA"/>
</dbReference>
<dbReference type="CDD" id="cd04216">
    <property type="entry name" value="Phytocyanin"/>
    <property type="match status" value="1"/>
</dbReference>
<dbReference type="InterPro" id="IPR039391">
    <property type="entry name" value="Phytocyanin-like"/>
</dbReference>
<evidence type="ECO:0000256" key="6">
    <source>
        <dbReference type="ARBA" id="ARBA00022982"/>
    </source>
</evidence>
<evidence type="ECO:0000313" key="15">
    <source>
        <dbReference type="EMBL" id="MQL74621.1"/>
    </source>
</evidence>
<keyword evidence="6" id="KW-0249">Electron transport</keyword>
<dbReference type="AlphaFoldDB" id="A0A843TTX0"/>
<dbReference type="FunFam" id="2.60.40.420:FF:000067">
    <property type="entry name" value="Cupredoxin superfamily protein"/>
    <property type="match status" value="1"/>
</dbReference>
<evidence type="ECO:0000256" key="1">
    <source>
        <dbReference type="ARBA" id="ARBA00004479"/>
    </source>
</evidence>
<dbReference type="PANTHER" id="PTHR33021">
    <property type="entry name" value="BLUE COPPER PROTEIN"/>
    <property type="match status" value="1"/>
</dbReference>
<evidence type="ECO:0000256" key="5">
    <source>
        <dbReference type="ARBA" id="ARBA00022729"/>
    </source>
</evidence>
<sequence length="161" mass="16868">MSRVGRVLQLAVVATAAVVLLLPWAATATDYKVGDDDGWRPSYNYTAWATGKDFRVGDTLAFVYTKGKHNVLNVTGDDFKNCTASSNSLLRDSGNDVITLKTEGKKWYICGVRDHCSKQQKLVIEVLQTGTPAGPSGGPAPALAGLAAAAAAALVAAMAVL</sequence>
<keyword evidence="9 12" id="KW-0472">Membrane</keyword>
<evidence type="ECO:0000256" key="11">
    <source>
        <dbReference type="ARBA" id="ARBA00023180"/>
    </source>
</evidence>
<dbReference type="GO" id="GO:0005886">
    <property type="term" value="C:plasma membrane"/>
    <property type="evidence" value="ECO:0007669"/>
    <property type="project" value="TreeGrafter"/>
</dbReference>
<evidence type="ECO:0000256" key="12">
    <source>
        <dbReference type="SAM" id="Phobius"/>
    </source>
</evidence>
<evidence type="ECO:0000256" key="10">
    <source>
        <dbReference type="ARBA" id="ARBA00023157"/>
    </source>
</evidence>
<evidence type="ECO:0000256" key="7">
    <source>
        <dbReference type="ARBA" id="ARBA00022989"/>
    </source>
</evidence>
<keyword evidence="4" id="KW-0479">Metal-binding</keyword>
<keyword evidence="10" id="KW-1015">Disulfide bond</keyword>
<comment type="subcellular location">
    <subcellularLocation>
        <location evidence="1">Membrane</location>
        <topology evidence="1">Single-pass type I membrane protein</topology>
    </subcellularLocation>
</comment>
<evidence type="ECO:0000256" key="13">
    <source>
        <dbReference type="SAM" id="SignalP"/>
    </source>
</evidence>
<keyword evidence="16" id="KW-1185">Reference proteome</keyword>
<reference evidence="15" key="1">
    <citation type="submission" date="2017-07" db="EMBL/GenBank/DDBJ databases">
        <title>Taro Niue Genome Assembly and Annotation.</title>
        <authorList>
            <person name="Atibalentja N."/>
            <person name="Keating K."/>
            <person name="Fields C.J."/>
        </authorList>
    </citation>
    <scope>NUCLEOTIDE SEQUENCE</scope>
    <source>
        <strain evidence="15">Niue_2</strain>
        <tissue evidence="15">Leaf</tissue>
    </source>
</reference>
<keyword evidence="11" id="KW-0325">Glycoprotein</keyword>
<gene>
    <name evidence="15" type="ORF">Taro_006981</name>
</gene>
<keyword evidence="3 12" id="KW-0812">Transmembrane</keyword>
<evidence type="ECO:0000256" key="2">
    <source>
        <dbReference type="ARBA" id="ARBA00022448"/>
    </source>
</evidence>
<keyword evidence="7 12" id="KW-1133">Transmembrane helix</keyword>
<keyword evidence="2" id="KW-0813">Transport</keyword>
<dbReference type="Gene3D" id="2.60.40.420">
    <property type="entry name" value="Cupredoxins - blue copper proteins"/>
    <property type="match status" value="1"/>
</dbReference>
<name>A0A843TTX0_COLES</name>
<dbReference type="GO" id="GO:0009055">
    <property type="term" value="F:electron transfer activity"/>
    <property type="evidence" value="ECO:0007669"/>
    <property type="project" value="InterPro"/>
</dbReference>
<protein>
    <recommendedName>
        <fullName evidence="14">Phytocyanin domain-containing protein</fullName>
    </recommendedName>
</protein>
<evidence type="ECO:0000256" key="4">
    <source>
        <dbReference type="ARBA" id="ARBA00022723"/>
    </source>
</evidence>
<evidence type="ECO:0000256" key="3">
    <source>
        <dbReference type="ARBA" id="ARBA00022692"/>
    </source>
</evidence>
<keyword evidence="8" id="KW-0186">Copper</keyword>
<dbReference type="InterPro" id="IPR008972">
    <property type="entry name" value="Cupredoxin"/>
</dbReference>
<dbReference type="Pfam" id="PF02298">
    <property type="entry name" value="Cu_bind_like"/>
    <property type="match status" value="1"/>
</dbReference>
<dbReference type="SUPFAM" id="SSF49503">
    <property type="entry name" value="Cupredoxins"/>
    <property type="match status" value="1"/>
</dbReference>
<dbReference type="Proteomes" id="UP000652761">
    <property type="component" value="Unassembled WGS sequence"/>
</dbReference>
<evidence type="ECO:0000259" key="14">
    <source>
        <dbReference type="PROSITE" id="PS51485"/>
    </source>
</evidence>
<feature type="domain" description="Phytocyanin" evidence="14">
    <location>
        <begin position="29"/>
        <end position="128"/>
    </location>
</feature>
<feature type="signal peptide" evidence="13">
    <location>
        <begin position="1"/>
        <end position="28"/>
    </location>
</feature>
<evidence type="ECO:0000313" key="16">
    <source>
        <dbReference type="Proteomes" id="UP000652761"/>
    </source>
</evidence>
<dbReference type="InterPro" id="IPR003245">
    <property type="entry name" value="Phytocyanin_dom"/>
</dbReference>
<dbReference type="GO" id="GO:0046872">
    <property type="term" value="F:metal ion binding"/>
    <property type="evidence" value="ECO:0007669"/>
    <property type="project" value="UniProtKB-KW"/>
</dbReference>
<dbReference type="GO" id="GO:0009610">
    <property type="term" value="P:response to symbiotic fungus"/>
    <property type="evidence" value="ECO:0007669"/>
    <property type="project" value="UniProtKB-ARBA"/>
</dbReference>